<keyword evidence="2" id="KW-0472">Membrane</keyword>
<keyword evidence="4" id="KW-1185">Reference proteome</keyword>
<feature type="compositionally biased region" description="Pro residues" evidence="1">
    <location>
        <begin position="113"/>
        <end position="122"/>
    </location>
</feature>
<protein>
    <submittedName>
        <fullName evidence="3">Uncharacterized protein</fullName>
    </submittedName>
</protein>
<proteinExistence type="predicted"/>
<feature type="region of interest" description="Disordered" evidence="1">
    <location>
        <begin position="58"/>
        <end position="122"/>
    </location>
</feature>
<dbReference type="Proteomes" id="UP000791080">
    <property type="component" value="Unassembled WGS sequence"/>
</dbReference>
<keyword evidence="2" id="KW-0812">Transmembrane</keyword>
<evidence type="ECO:0000256" key="1">
    <source>
        <dbReference type="SAM" id="MobiDB-lite"/>
    </source>
</evidence>
<evidence type="ECO:0000313" key="3">
    <source>
        <dbReference type="EMBL" id="MCP2331303.1"/>
    </source>
</evidence>
<gene>
    <name evidence="3" type="ORF">G443_001573</name>
</gene>
<feature type="transmembrane region" description="Helical" evidence="2">
    <location>
        <begin position="34"/>
        <end position="55"/>
    </location>
</feature>
<name>A0ABT1JGK6_ACTCY</name>
<evidence type="ECO:0000313" key="4">
    <source>
        <dbReference type="Proteomes" id="UP000791080"/>
    </source>
</evidence>
<dbReference type="EMBL" id="AUBJ02000001">
    <property type="protein sequence ID" value="MCP2331303.1"/>
    <property type="molecule type" value="Genomic_DNA"/>
</dbReference>
<accession>A0ABT1JGK6</accession>
<reference evidence="3 4" key="1">
    <citation type="submission" date="2013-07" db="EMBL/GenBank/DDBJ databases">
        <authorList>
            <consortium name="DOE Joint Genome Institute"/>
            <person name="Reeve W."/>
            <person name="Huntemann M."/>
            <person name="Han J."/>
            <person name="Chen A."/>
            <person name="Kyrpides N."/>
            <person name="Mavromatis K."/>
            <person name="Markowitz V."/>
            <person name="Palaniappan K."/>
            <person name="Ivanova N."/>
            <person name="Schaumberg A."/>
            <person name="Pati A."/>
            <person name="Liolios K."/>
            <person name="Nordberg H.P."/>
            <person name="Cantor M.N."/>
            <person name="Hua S.X."/>
            <person name="Woyke T."/>
        </authorList>
    </citation>
    <scope>NUCLEOTIDE SEQUENCE [LARGE SCALE GENOMIC DNA]</scope>
    <source>
        <strain evidence="3 4">DSM 43889</strain>
    </source>
</reference>
<organism evidence="3 4">
    <name type="scientific">Actinoalloteichus caeruleus DSM 43889</name>
    <dbReference type="NCBI Taxonomy" id="1120930"/>
    <lineage>
        <taxon>Bacteria</taxon>
        <taxon>Bacillati</taxon>
        <taxon>Actinomycetota</taxon>
        <taxon>Actinomycetes</taxon>
        <taxon>Pseudonocardiales</taxon>
        <taxon>Pseudonocardiaceae</taxon>
        <taxon>Actinoalloteichus</taxon>
        <taxon>Actinoalloteichus cyanogriseus</taxon>
    </lineage>
</organism>
<reference evidence="3 4" key="2">
    <citation type="submission" date="2022-06" db="EMBL/GenBank/DDBJ databases">
        <title>Genomic Encyclopedia of Type Strains, Phase I: the one thousand microbial genomes (KMG-I) project.</title>
        <authorList>
            <person name="Kyrpides N."/>
        </authorList>
    </citation>
    <scope>NUCLEOTIDE SEQUENCE [LARGE SCALE GENOMIC DNA]</scope>
    <source>
        <strain evidence="3 4">DSM 43889</strain>
    </source>
</reference>
<dbReference type="RefSeq" id="WP_026420769.1">
    <property type="nucleotide sequence ID" value="NZ_AUBJ02000001.1"/>
</dbReference>
<comment type="caution">
    <text evidence="3">The sequence shown here is derived from an EMBL/GenBank/DDBJ whole genome shotgun (WGS) entry which is preliminary data.</text>
</comment>
<evidence type="ECO:0000256" key="2">
    <source>
        <dbReference type="SAM" id="Phobius"/>
    </source>
</evidence>
<feature type="transmembrane region" description="Helical" evidence="2">
    <location>
        <begin position="7"/>
        <end position="28"/>
    </location>
</feature>
<sequence>MAGWRNALVGVGAALVTSAVGVAVNLATDWRTNLVAWGAVVGLSVVAGLVATWAVPAARSAGRDSESHPAPPGRAADPAAGDGDGDVRNTISGTVHGSVVQARTVEGGVHQYGPPPSRNGRR</sequence>
<keyword evidence="2" id="KW-1133">Transmembrane helix</keyword>